<dbReference type="SUPFAM" id="SSF53098">
    <property type="entry name" value="Ribonuclease H-like"/>
    <property type="match status" value="1"/>
</dbReference>
<sequence length="116" mass="12845">MKTHYPAVPWCRYADDGLAHCKTEQEALAPMADLDAELFFDPDEIQAAYLLRKKTPPEKPRLNDVLRQIACIGGFLARKSDGEPGVKTIWLGLKDVHVAVETIRALRGIGALNTCV</sequence>
<evidence type="ECO:0000313" key="2">
    <source>
        <dbReference type="EMBL" id="QPI47778.1"/>
    </source>
</evidence>
<reference evidence="2 3" key="1">
    <citation type="submission" date="2020-11" db="EMBL/GenBank/DDBJ databases">
        <authorList>
            <person name="Sun Q."/>
        </authorList>
    </citation>
    <scope>NUCLEOTIDE SEQUENCE [LARGE SCALE GENOMIC DNA]</scope>
    <source>
        <strain evidence="2 3">P8398</strain>
    </source>
</reference>
<dbReference type="Pfam" id="PF02281">
    <property type="entry name" value="Dimer_Tnp_Tn5"/>
    <property type="match status" value="1"/>
</dbReference>
<feature type="domain" description="Transposase Tn5 dimerisation" evidence="1">
    <location>
        <begin position="32"/>
        <end position="107"/>
    </location>
</feature>
<proteinExistence type="predicted"/>
<evidence type="ECO:0000313" key="3">
    <source>
        <dbReference type="Proteomes" id="UP000662888"/>
    </source>
</evidence>
<name>A0AA49A5T4_9BURK</name>
<dbReference type="Gene3D" id="1.10.740.10">
    <property type="entry name" value="Transferase Inhibitor Protein From Tn5, Chain"/>
    <property type="match status" value="1"/>
</dbReference>
<evidence type="ECO:0000259" key="1">
    <source>
        <dbReference type="Pfam" id="PF02281"/>
    </source>
</evidence>
<dbReference type="InterPro" id="IPR012337">
    <property type="entry name" value="RNaseH-like_sf"/>
</dbReference>
<protein>
    <recommendedName>
        <fullName evidence="1">Transposase Tn5 dimerisation domain-containing protein</fullName>
    </recommendedName>
</protein>
<accession>A0AA49A5T4</accession>
<dbReference type="InterPro" id="IPR003201">
    <property type="entry name" value="Transposase_Tn5"/>
</dbReference>
<dbReference type="Proteomes" id="UP000662888">
    <property type="component" value="Chromosome"/>
</dbReference>
<dbReference type="InterPro" id="IPR014737">
    <property type="entry name" value="Transposase_Tn5-like_C"/>
</dbReference>
<gene>
    <name evidence="2" type="ORF">IV454_19600</name>
</gene>
<dbReference type="EMBL" id="CP065053">
    <property type="protein sequence ID" value="QPI47778.1"/>
    <property type="molecule type" value="Genomic_DNA"/>
</dbReference>
<organism evidence="2 3">
    <name type="scientific">Massilia antarctica</name>
    <dbReference type="NCBI Taxonomy" id="2765360"/>
    <lineage>
        <taxon>Bacteria</taxon>
        <taxon>Pseudomonadati</taxon>
        <taxon>Pseudomonadota</taxon>
        <taxon>Betaproteobacteria</taxon>
        <taxon>Burkholderiales</taxon>
        <taxon>Oxalobacteraceae</taxon>
        <taxon>Telluria group</taxon>
        <taxon>Massilia</taxon>
    </lineage>
</organism>
<keyword evidence="3" id="KW-1185">Reference proteome</keyword>